<dbReference type="EMBL" id="CACRXK020006227">
    <property type="protein sequence ID" value="CAB4008780.1"/>
    <property type="molecule type" value="Genomic_DNA"/>
</dbReference>
<accession>A0A6S7HZ55</accession>
<dbReference type="PANTHER" id="PTHR11635">
    <property type="entry name" value="CAMP-DEPENDENT PROTEIN KINASE REGULATORY CHAIN"/>
    <property type="match status" value="1"/>
</dbReference>
<comment type="similarity">
    <text evidence="1">Belongs to the cAMP-dependent kinase regulatory chain family.</text>
</comment>
<dbReference type="InterPro" id="IPR012198">
    <property type="entry name" value="cAMP_dep_PK_reg_su"/>
</dbReference>
<dbReference type="InterPro" id="IPR018488">
    <property type="entry name" value="cNMP-bd_CS"/>
</dbReference>
<dbReference type="InterPro" id="IPR050503">
    <property type="entry name" value="cAMP-dep_PK_reg_su-like"/>
</dbReference>
<evidence type="ECO:0000256" key="3">
    <source>
        <dbReference type="ARBA" id="ARBA00022566"/>
    </source>
</evidence>
<evidence type="ECO:0000256" key="6">
    <source>
        <dbReference type="ARBA" id="ARBA00023149"/>
    </source>
</evidence>
<dbReference type="Proteomes" id="UP001152795">
    <property type="component" value="Unassembled WGS sequence"/>
</dbReference>
<dbReference type="InterPro" id="IPR018490">
    <property type="entry name" value="cNMP-bd_dom_sf"/>
</dbReference>
<reference evidence="8" key="1">
    <citation type="submission" date="2020-04" db="EMBL/GenBank/DDBJ databases">
        <authorList>
            <person name="Alioto T."/>
            <person name="Alioto T."/>
            <person name="Gomez Garrido J."/>
        </authorList>
    </citation>
    <scope>NUCLEOTIDE SEQUENCE</scope>
    <source>
        <strain evidence="8">A484AB</strain>
    </source>
</reference>
<dbReference type="SMART" id="SM00394">
    <property type="entry name" value="RIIa"/>
    <property type="match status" value="1"/>
</dbReference>
<keyword evidence="4" id="KW-0677">Repeat</keyword>
<evidence type="ECO:0000256" key="2">
    <source>
        <dbReference type="ARBA" id="ARBA00022553"/>
    </source>
</evidence>
<dbReference type="PRINTS" id="PR00103">
    <property type="entry name" value="CAMPKINASE"/>
</dbReference>
<evidence type="ECO:0000256" key="1">
    <source>
        <dbReference type="ARBA" id="ARBA00005753"/>
    </source>
</evidence>
<dbReference type="GO" id="GO:0034236">
    <property type="term" value="F:protein kinase A catalytic subunit binding"/>
    <property type="evidence" value="ECO:0007669"/>
    <property type="project" value="TreeGrafter"/>
</dbReference>
<proteinExistence type="inferred from homology"/>
<keyword evidence="6" id="KW-0114">cAMP</keyword>
<organism evidence="8 9">
    <name type="scientific">Paramuricea clavata</name>
    <name type="common">Red gorgonian</name>
    <name type="synonym">Violescent sea-whip</name>
    <dbReference type="NCBI Taxonomy" id="317549"/>
    <lineage>
        <taxon>Eukaryota</taxon>
        <taxon>Metazoa</taxon>
        <taxon>Cnidaria</taxon>
        <taxon>Anthozoa</taxon>
        <taxon>Octocorallia</taxon>
        <taxon>Malacalcyonacea</taxon>
        <taxon>Plexauridae</taxon>
        <taxon>Paramuricea</taxon>
    </lineage>
</organism>
<keyword evidence="5" id="KW-0547">Nucleotide-binding</keyword>
<feature type="non-terminal residue" evidence="8">
    <location>
        <position position="1"/>
    </location>
</feature>
<evidence type="ECO:0000256" key="7">
    <source>
        <dbReference type="SAM" id="MobiDB-lite"/>
    </source>
</evidence>
<dbReference type="PANTHER" id="PTHR11635:SF152">
    <property type="entry name" value="CAMP-DEPENDENT PROTEIN KINASE TYPE I REGULATORY SUBUNIT-RELATED"/>
    <property type="match status" value="1"/>
</dbReference>
<dbReference type="CDD" id="cd12097">
    <property type="entry name" value="DD_RI_PKA"/>
    <property type="match status" value="1"/>
</dbReference>
<dbReference type="Pfam" id="PF00027">
    <property type="entry name" value="cNMP_binding"/>
    <property type="match status" value="1"/>
</dbReference>
<dbReference type="SMART" id="SM00100">
    <property type="entry name" value="cNMP"/>
    <property type="match status" value="1"/>
</dbReference>
<dbReference type="Gene3D" id="2.60.120.10">
    <property type="entry name" value="Jelly Rolls"/>
    <property type="match status" value="2"/>
</dbReference>
<keyword evidence="3" id="KW-0116">cAMP-binding</keyword>
<dbReference type="Pfam" id="PF02197">
    <property type="entry name" value="RIIa"/>
    <property type="match status" value="1"/>
</dbReference>
<dbReference type="PIRSF" id="PIRSF000548">
    <property type="entry name" value="PK_regulatory"/>
    <property type="match status" value="1"/>
</dbReference>
<keyword evidence="2" id="KW-0597">Phosphoprotein</keyword>
<dbReference type="SUPFAM" id="SSF51206">
    <property type="entry name" value="cAMP-binding domain-like"/>
    <property type="match status" value="2"/>
</dbReference>
<protein>
    <submittedName>
        <fullName evidence="8">cAMP-dependent kinase type I regulatory subunit isoform X1</fullName>
    </submittedName>
</protein>
<dbReference type="OrthoDB" id="417078at2759"/>
<dbReference type="FunFam" id="2.60.120.10:FF:000013">
    <property type="entry name" value="cAMP-dependent protein kinase type I regulatory subunit"/>
    <property type="match status" value="1"/>
</dbReference>
<dbReference type="GO" id="GO:0004862">
    <property type="term" value="F:cAMP-dependent protein kinase inhibitor activity"/>
    <property type="evidence" value="ECO:0007669"/>
    <property type="project" value="TreeGrafter"/>
</dbReference>
<keyword evidence="9" id="KW-1185">Reference proteome</keyword>
<dbReference type="GO" id="GO:0005952">
    <property type="term" value="C:cAMP-dependent protein kinase complex"/>
    <property type="evidence" value="ECO:0007669"/>
    <property type="project" value="InterPro"/>
</dbReference>
<dbReference type="InterPro" id="IPR000595">
    <property type="entry name" value="cNMP-bd_dom"/>
</dbReference>
<feature type="compositionally biased region" description="Basic and acidic residues" evidence="7">
    <location>
        <begin position="59"/>
        <end position="86"/>
    </location>
</feature>
<name>A0A6S7HZ55_PARCT</name>
<dbReference type="Gene3D" id="1.20.890.10">
    <property type="entry name" value="cAMP-dependent protein kinase regulatory subunit, dimerization-anchoring domain"/>
    <property type="match status" value="1"/>
</dbReference>
<dbReference type="GO" id="GO:0030552">
    <property type="term" value="F:cAMP binding"/>
    <property type="evidence" value="ECO:0007669"/>
    <property type="project" value="UniProtKB-KW"/>
</dbReference>
<evidence type="ECO:0000256" key="4">
    <source>
        <dbReference type="ARBA" id="ARBA00022737"/>
    </source>
</evidence>
<dbReference type="CDD" id="cd00038">
    <property type="entry name" value="CAP_ED"/>
    <property type="match status" value="2"/>
</dbReference>
<gene>
    <name evidence="8" type="ORF">PACLA_8A067390</name>
</gene>
<evidence type="ECO:0000256" key="5">
    <source>
        <dbReference type="ARBA" id="ARBA00022741"/>
    </source>
</evidence>
<dbReference type="SUPFAM" id="SSF47391">
    <property type="entry name" value="Dimerization-anchoring domain of cAMP-dependent PK regulatory subunit"/>
    <property type="match status" value="1"/>
</dbReference>
<dbReference type="PROSITE" id="PS00889">
    <property type="entry name" value="CNMP_BINDING_2"/>
    <property type="match status" value="1"/>
</dbReference>
<dbReference type="GO" id="GO:0005829">
    <property type="term" value="C:cytosol"/>
    <property type="evidence" value="ECO:0007669"/>
    <property type="project" value="TreeGrafter"/>
</dbReference>
<evidence type="ECO:0000313" key="9">
    <source>
        <dbReference type="Proteomes" id="UP001152795"/>
    </source>
</evidence>
<dbReference type="PROSITE" id="PS00888">
    <property type="entry name" value="CNMP_BINDING_1"/>
    <property type="match status" value="1"/>
</dbReference>
<comment type="caution">
    <text evidence="8">The sequence shown here is derived from an EMBL/GenBank/DDBJ whole genome shotgun (WGS) entry which is preliminary data.</text>
</comment>
<evidence type="ECO:0000313" key="8">
    <source>
        <dbReference type="EMBL" id="CAB4008780.1"/>
    </source>
</evidence>
<dbReference type="AlphaFoldDB" id="A0A6S7HZ55"/>
<dbReference type="InterPro" id="IPR014710">
    <property type="entry name" value="RmlC-like_jellyroll"/>
</dbReference>
<sequence>MASRPEQDGDSEAVRQCEEYVDSHNIQPILKECIFQLCMSKPPNPYKFLREYFEKLEKETERHSGDDDARGEAGEAEERFGEEHTRPKQPLRMKRRGGVSASVISEAEATSYVKKVVPKDYKTMAALSKAIAKNILFSHLDETERSDIFDAMFLVKHNVAEIVIQQGEEGDNFYIIDSGEVEVYVNEHLVSVIGEGGAFGELALIYGTPRAATIKAKTDLKLWAIDRVSYRRIIMLSQIRTRELYERFLEKVSILESLDKWERLTVADALEPVSFEDGEYVVIQGEQGEDFYIIVE</sequence>
<feature type="region of interest" description="Disordered" evidence="7">
    <location>
        <begin position="59"/>
        <end position="97"/>
    </location>
</feature>
<feature type="compositionally biased region" description="Basic residues" evidence="7">
    <location>
        <begin position="87"/>
        <end position="97"/>
    </location>
</feature>
<dbReference type="PROSITE" id="PS50042">
    <property type="entry name" value="CNMP_BINDING_3"/>
    <property type="match status" value="2"/>
</dbReference>
<dbReference type="InterPro" id="IPR003117">
    <property type="entry name" value="cAMP_dep_PK_reg_su_I/II_a/b"/>
</dbReference>